<evidence type="ECO:0000256" key="4">
    <source>
        <dbReference type="ARBA" id="ARBA00023136"/>
    </source>
</evidence>
<dbReference type="Pfam" id="PF02383">
    <property type="entry name" value="Syja_N"/>
    <property type="match status" value="1"/>
</dbReference>
<dbReference type="PANTHER" id="PTHR45738">
    <property type="entry name" value="POLYPHOSPHOINOSITIDE PHOSPHATASE"/>
    <property type="match status" value="1"/>
</dbReference>
<organism evidence="9">
    <name type="scientific">Opuntia streptacantha</name>
    <name type="common">Prickly pear cactus</name>
    <name type="synonym">Opuntia cardona</name>
    <dbReference type="NCBI Taxonomy" id="393608"/>
    <lineage>
        <taxon>Eukaryota</taxon>
        <taxon>Viridiplantae</taxon>
        <taxon>Streptophyta</taxon>
        <taxon>Embryophyta</taxon>
        <taxon>Tracheophyta</taxon>
        <taxon>Spermatophyta</taxon>
        <taxon>Magnoliopsida</taxon>
        <taxon>eudicotyledons</taxon>
        <taxon>Gunneridae</taxon>
        <taxon>Pentapetalae</taxon>
        <taxon>Caryophyllales</taxon>
        <taxon>Cactineae</taxon>
        <taxon>Cactaceae</taxon>
        <taxon>Opuntioideae</taxon>
        <taxon>Opuntia</taxon>
    </lineage>
</organism>
<protein>
    <recommendedName>
        <fullName evidence="8">SAC domain-containing protein</fullName>
    </recommendedName>
</protein>
<keyword evidence="4" id="KW-0472">Membrane</keyword>
<comment type="subcellular location">
    <subcellularLocation>
        <location evidence="1">Vacuole membrane</location>
        <topology evidence="1">Peripheral membrane protein</topology>
    </subcellularLocation>
</comment>
<name>A0A7C9AA40_OPUST</name>
<accession>A0A7C9AA40</accession>
<reference evidence="9" key="1">
    <citation type="journal article" date="2013" name="J. Plant Res.">
        <title>Effect of fungi and light on seed germination of three Opuntia species from semiarid lands of central Mexico.</title>
        <authorList>
            <person name="Delgado-Sanchez P."/>
            <person name="Jimenez-Bremont J.F."/>
            <person name="Guerrero-Gonzalez Mde L."/>
            <person name="Flores J."/>
        </authorList>
    </citation>
    <scope>NUCLEOTIDE SEQUENCE</scope>
    <source>
        <tissue evidence="9">Cladode</tissue>
    </source>
</reference>
<dbReference type="AlphaFoldDB" id="A0A7C9AA40"/>
<dbReference type="PANTHER" id="PTHR45738:SF25">
    <property type="entry name" value="PHOSPHOINOSITIDE PHOSPHATASE SAC3-RELATED"/>
    <property type="match status" value="1"/>
</dbReference>
<evidence type="ECO:0000256" key="2">
    <source>
        <dbReference type="ARBA" id="ARBA00022554"/>
    </source>
</evidence>
<dbReference type="GO" id="GO:0005774">
    <property type="term" value="C:vacuolar membrane"/>
    <property type="evidence" value="ECO:0007669"/>
    <property type="project" value="UniProtKB-SubCell"/>
</dbReference>
<evidence type="ECO:0000256" key="5">
    <source>
        <dbReference type="ARBA" id="ARBA00023337"/>
    </source>
</evidence>
<keyword evidence="2" id="KW-0926">Vacuole</keyword>
<dbReference type="GO" id="GO:0046856">
    <property type="term" value="P:phosphatidylinositol dephosphorylation"/>
    <property type="evidence" value="ECO:0007669"/>
    <property type="project" value="InterPro"/>
</dbReference>
<sequence>MGSKEMASPDNEPQLFHPSLSPSQPCMHSFRLYETRSKFYMVGRDKGRTYWRVLTIDRSEPYQLNIHEDSTTYSQSECYDLLGRIHEGNKSIGGLKFVTACYGIVGFIKFLGPYYMLLITKRRQIGAICGHTIYAISKSEMIPLSNSTVWTSIGDSKNEDRYKKLLCMVDLTKDFFFSYSYHIMRTLQKNLCDKQTGQVLYETMFVWNEFLTRGIRNHLQNTQWTVALVYGFFKQATLSVGGRDFNLTLIARRSRHYAGTRYLKRGVNEKGRVANDVETEQIVFENVAEGFAVQISSVVQNRGSIPLFWSQETSRLNLKPDITLSKKDQNYEATRLHFENLVKRYGNPIIILNLIKLDIKELPEQIDTSTYNK</sequence>
<feature type="region of interest" description="Disordered" evidence="7">
    <location>
        <begin position="1"/>
        <end position="20"/>
    </location>
</feature>
<evidence type="ECO:0000256" key="7">
    <source>
        <dbReference type="SAM" id="MobiDB-lite"/>
    </source>
</evidence>
<evidence type="ECO:0000313" key="9">
    <source>
        <dbReference type="EMBL" id="MBA4661631.1"/>
    </source>
</evidence>
<evidence type="ECO:0000259" key="8">
    <source>
        <dbReference type="PROSITE" id="PS50275"/>
    </source>
</evidence>
<dbReference type="EMBL" id="GISG01213132">
    <property type="protein sequence ID" value="MBA4661632.1"/>
    <property type="molecule type" value="Transcribed_RNA"/>
</dbReference>
<dbReference type="InterPro" id="IPR002013">
    <property type="entry name" value="SAC_dom"/>
</dbReference>
<comment type="subunit">
    <text evidence="6">Component of the PI(3,5)P2 regulatory complex at least composed of ATG18, SAC/FIG4, FAB1 and VAC14.</text>
</comment>
<reference evidence="9" key="2">
    <citation type="submission" date="2020-07" db="EMBL/GenBank/DDBJ databases">
        <authorList>
            <person name="Vera ALvarez R."/>
            <person name="Arias-Moreno D.M."/>
            <person name="Jimenez-Jacinto V."/>
            <person name="Jimenez-Bremont J.F."/>
            <person name="Swaminathan K."/>
            <person name="Moose S.P."/>
            <person name="Guerrero-Gonzalez M.L."/>
            <person name="Marino-Ramirez L."/>
            <person name="Landsman D."/>
            <person name="Rodriguez-Kessler M."/>
            <person name="Delgado-Sanchez P."/>
        </authorList>
    </citation>
    <scope>NUCLEOTIDE SEQUENCE</scope>
    <source>
        <tissue evidence="9">Cladode</tissue>
    </source>
</reference>
<proteinExistence type="predicted"/>
<dbReference type="EMBL" id="GISG01213131">
    <property type="protein sequence ID" value="MBA4661631.1"/>
    <property type="molecule type" value="Transcribed_RNA"/>
</dbReference>
<evidence type="ECO:0000256" key="3">
    <source>
        <dbReference type="ARBA" id="ARBA00022801"/>
    </source>
</evidence>
<dbReference type="PROSITE" id="PS50275">
    <property type="entry name" value="SAC"/>
    <property type="match status" value="1"/>
</dbReference>
<feature type="domain" description="SAC" evidence="8">
    <location>
        <begin position="166"/>
        <end position="373"/>
    </location>
</feature>
<evidence type="ECO:0000256" key="1">
    <source>
        <dbReference type="ARBA" id="ARBA00004148"/>
    </source>
</evidence>
<comment type="catalytic activity">
    <reaction evidence="5">
        <text>a 1,2-diacyl-sn-glycero-3-phospho-(1D-myo-inositol-3,5-bisphosphate) + H2O = a 1,2-diacyl-sn-glycero-3-phospho-(1D-myo-inositol-3-phosphate) + phosphate</text>
        <dbReference type="Rhea" id="RHEA:32955"/>
        <dbReference type="ChEBI" id="CHEBI:15377"/>
        <dbReference type="ChEBI" id="CHEBI:43474"/>
        <dbReference type="ChEBI" id="CHEBI:57923"/>
        <dbReference type="ChEBI" id="CHEBI:58088"/>
    </reaction>
</comment>
<keyword evidence="3" id="KW-0378">Hydrolase</keyword>
<dbReference type="InterPro" id="IPR043573">
    <property type="entry name" value="Fig4-like"/>
</dbReference>
<evidence type="ECO:0000256" key="6">
    <source>
        <dbReference type="ARBA" id="ARBA00023464"/>
    </source>
</evidence>
<dbReference type="GO" id="GO:0043813">
    <property type="term" value="F:phosphatidylinositol-3,5-bisphosphate 5-phosphatase activity"/>
    <property type="evidence" value="ECO:0007669"/>
    <property type="project" value="InterPro"/>
</dbReference>